<feature type="region of interest" description="Disordered" evidence="1">
    <location>
        <begin position="737"/>
        <end position="832"/>
    </location>
</feature>
<feature type="compositionally biased region" description="Low complexity" evidence="1">
    <location>
        <begin position="268"/>
        <end position="288"/>
    </location>
</feature>
<feature type="region of interest" description="Disordered" evidence="1">
    <location>
        <begin position="909"/>
        <end position="1015"/>
    </location>
</feature>
<feature type="compositionally biased region" description="Pro residues" evidence="1">
    <location>
        <begin position="557"/>
        <end position="566"/>
    </location>
</feature>
<dbReference type="GeneID" id="101891188"/>
<feature type="region of interest" description="Disordered" evidence="1">
    <location>
        <begin position="1080"/>
        <end position="1157"/>
    </location>
</feature>
<feature type="region of interest" description="Disordered" evidence="1">
    <location>
        <begin position="1953"/>
        <end position="1999"/>
    </location>
</feature>
<protein>
    <submittedName>
        <fullName evidence="3 4">Uncharacterized protein LOC101891188</fullName>
    </submittedName>
</protein>
<feature type="region of interest" description="Disordered" evidence="1">
    <location>
        <begin position="1199"/>
        <end position="1231"/>
    </location>
</feature>
<feature type="compositionally biased region" description="Polar residues" evidence="1">
    <location>
        <begin position="2303"/>
        <end position="2321"/>
    </location>
</feature>
<evidence type="ECO:0000313" key="5">
    <source>
        <dbReference type="RefSeq" id="XP_058988124.1"/>
    </source>
</evidence>
<dbReference type="PANTHER" id="PTHR21517">
    <property type="entry name" value="APICAL JUNCTION COMPONENT 1 HOMOLOG"/>
    <property type="match status" value="1"/>
</dbReference>
<feature type="region of interest" description="Disordered" evidence="1">
    <location>
        <begin position="2014"/>
        <end position="2033"/>
    </location>
</feature>
<feature type="compositionally biased region" description="Low complexity" evidence="1">
    <location>
        <begin position="339"/>
        <end position="355"/>
    </location>
</feature>
<feature type="compositionally biased region" description="Basic and acidic residues" evidence="1">
    <location>
        <begin position="629"/>
        <end position="638"/>
    </location>
</feature>
<reference evidence="3 4" key="1">
    <citation type="submission" date="2025-05" db="UniProtKB">
        <authorList>
            <consortium name="RefSeq"/>
        </authorList>
    </citation>
    <scope>IDENTIFICATION</scope>
    <source>
        <strain evidence="3 4">Aabys</strain>
        <tissue evidence="3 4">Whole body</tissue>
    </source>
</reference>
<feature type="region of interest" description="Disordered" evidence="1">
    <location>
        <begin position="178"/>
        <end position="207"/>
    </location>
</feature>
<dbReference type="Proteomes" id="UP001652621">
    <property type="component" value="Unplaced"/>
</dbReference>
<feature type="compositionally biased region" description="Basic residues" evidence="1">
    <location>
        <begin position="1205"/>
        <end position="1222"/>
    </location>
</feature>
<feature type="region of interest" description="Disordered" evidence="1">
    <location>
        <begin position="2257"/>
        <end position="2288"/>
    </location>
</feature>
<feature type="compositionally biased region" description="Low complexity" evidence="1">
    <location>
        <begin position="1715"/>
        <end position="1728"/>
    </location>
</feature>
<dbReference type="RefSeq" id="XP_058988124.1">
    <property type="nucleotide sequence ID" value="XM_059132141.1"/>
</dbReference>
<feature type="region of interest" description="Disordered" evidence="1">
    <location>
        <begin position="1379"/>
        <end position="1456"/>
    </location>
</feature>
<feature type="region of interest" description="Disordered" evidence="1">
    <location>
        <begin position="1606"/>
        <end position="1653"/>
    </location>
</feature>
<feature type="compositionally biased region" description="Low complexity" evidence="1">
    <location>
        <begin position="2014"/>
        <end position="2026"/>
    </location>
</feature>
<evidence type="ECO:0000313" key="2">
    <source>
        <dbReference type="Proteomes" id="UP001652621"/>
    </source>
</evidence>
<feature type="compositionally biased region" description="Low complexity" evidence="1">
    <location>
        <begin position="242"/>
        <end position="255"/>
    </location>
</feature>
<evidence type="ECO:0000313" key="6">
    <source>
        <dbReference type="RefSeq" id="XP_058988125.1"/>
    </source>
</evidence>
<dbReference type="RefSeq" id="XP_058988125.1">
    <property type="nucleotide sequence ID" value="XM_059132142.1"/>
</dbReference>
<feature type="compositionally biased region" description="Polar residues" evidence="1">
    <location>
        <begin position="2187"/>
        <end position="2207"/>
    </location>
</feature>
<feature type="compositionally biased region" description="Acidic residues" evidence="1">
    <location>
        <begin position="1986"/>
        <end position="1998"/>
    </location>
</feature>
<feature type="compositionally biased region" description="Polar residues" evidence="1">
    <location>
        <begin position="1409"/>
        <end position="1420"/>
    </location>
</feature>
<feature type="compositionally biased region" description="Basic and acidic residues" evidence="1">
    <location>
        <begin position="1443"/>
        <end position="1456"/>
    </location>
</feature>
<feature type="region of interest" description="Disordered" evidence="1">
    <location>
        <begin position="1685"/>
        <end position="1736"/>
    </location>
</feature>
<feature type="compositionally biased region" description="Low complexity" evidence="1">
    <location>
        <begin position="493"/>
        <end position="537"/>
    </location>
</feature>
<dbReference type="RefSeq" id="XP_058988123.1">
    <property type="nucleotide sequence ID" value="XM_059132140.1"/>
</dbReference>
<feature type="compositionally biased region" description="Polar residues" evidence="1">
    <location>
        <begin position="179"/>
        <end position="193"/>
    </location>
</feature>
<feature type="compositionally biased region" description="Basic and acidic residues" evidence="1">
    <location>
        <begin position="429"/>
        <end position="445"/>
    </location>
</feature>
<feature type="compositionally biased region" description="Gly residues" evidence="1">
    <location>
        <begin position="2155"/>
        <end position="2184"/>
    </location>
</feature>
<organism evidence="2 4">
    <name type="scientific">Musca domestica</name>
    <name type="common">House fly</name>
    <dbReference type="NCBI Taxonomy" id="7370"/>
    <lineage>
        <taxon>Eukaryota</taxon>
        <taxon>Metazoa</taxon>
        <taxon>Ecdysozoa</taxon>
        <taxon>Arthropoda</taxon>
        <taxon>Hexapoda</taxon>
        <taxon>Insecta</taxon>
        <taxon>Pterygota</taxon>
        <taxon>Neoptera</taxon>
        <taxon>Endopterygota</taxon>
        <taxon>Diptera</taxon>
        <taxon>Brachycera</taxon>
        <taxon>Muscomorpha</taxon>
        <taxon>Muscoidea</taxon>
        <taxon>Muscidae</taxon>
        <taxon>Musca</taxon>
    </lineage>
</organism>
<feature type="compositionally biased region" description="Polar residues" evidence="1">
    <location>
        <begin position="2123"/>
        <end position="2135"/>
    </location>
</feature>
<feature type="compositionally biased region" description="Low complexity" evidence="1">
    <location>
        <begin position="607"/>
        <end position="626"/>
    </location>
</feature>
<feature type="region of interest" description="Disordered" evidence="1">
    <location>
        <begin position="2089"/>
        <end position="2213"/>
    </location>
</feature>
<evidence type="ECO:0000256" key="1">
    <source>
        <dbReference type="SAM" id="MobiDB-lite"/>
    </source>
</evidence>
<evidence type="ECO:0000313" key="4">
    <source>
        <dbReference type="RefSeq" id="XP_058988123.1"/>
    </source>
</evidence>
<feature type="region of interest" description="Disordered" evidence="1">
    <location>
        <begin position="55"/>
        <end position="82"/>
    </location>
</feature>
<feature type="region of interest" description="Disordered" evidence="1">
    <location>
        <begin position="550"/>
        <end position="650"/>
    </location>
</feature>
<feature type="compositionally biased region" description="Basic residues" evidence="1">
    <location>
        <begin position="1967"/>
        <end position="1981"/>
    </location>
</feature>
<dbReference type="PANTHER" id="PTHR21517:SF3">
    <property type="entry name" value="APICAL JUNCTION COMPONENT 1 HOMOLOG"/>
    <property type="match status" value="1"/>
</dbReference>
<feature type="compositionally biased region" description="Basic and acidic residues" evidence="1">
    <location>
        <begin position="581"/>
        <end position="592"/>
    </location>
</feature>
<sequence length="2321" mass="256819">MEHLDLAGIMTTPPQWNTPVFDQQDAIYLSSSRQMLEPIMEETSEDEEYAWNQYDSQLSDSGGGGGGREDCDDGEEGGEDLHESLCSAGNCGRNTSSFYSSAESDTGSVIRVEINKDNDSNSERDILCPAKRARRCEDPTSEDEVVLRRPHLMTYGEMKNNSLERFLNYENVARDSWGSGAQQLSQPQRNSLGNRRPPGGNGFDDFYSDSDSLSYNSLSRSSSLIQFESLERQLMLQEQHASMNSLGNSSPSLLSFDMSTTNSEDPSRNSLNSSNNSANNSRRGSQSSLLKKYESLDGRLHQTYYDLDKLNFDDMETGNGGENFVRSGLKLAELRSDSESSGSSSSSEASDGGSSRCPSVLSPRDLMEGEFSKKFQRSQSRKGKSSAENLSEDSGYCEPFGGGGLLRRSKSQSLCKNYEKFSEEDEELMEHKSLQQERAERKAGEAEAEDEAEAEKAKHSIEEFKNNTSLYQTPPTSPLLDYMRQQQRSLAHSPSPVSSEVSTVSSASSKNSATSSSSSLGANSCSSSSSSSTTSSATTCASRASFTWLMPALRTTTPPPPPPPAPSARASDCPENTLRISFDDLGERKTSNGKDQLNDGVVESGKTTTTTTRTTSAVTTKTTTTTICGDKENEHPKEGGSLARTQTPSDDVKELKIENFELEKRQNCGVLETNFDFENNFEKIEQLSEEFPTKSVKKQLSCEKNFENFPRILSSPPPKIEDEFLLRKLQEQEKYLELNSGGFEEPENHTKSSEENWENSENQRLRKILENSNSSLPEKYLENNSSNSEILKSTLQEKYSKSSEENSEKIFKNESQETTPTNFENSKTPLQGNNFENFKNFSKLNSKNFGNFQNENFSKSSEKNLEKNSKSSLQNFENFQTENFSKSSEKNLEKILKSENYSNLHSQTCEKLKTPPPCYTSESDYSPAADRRSFPNLMQNWPERTASVPTELNKLGRRKKLKKIRQKFPPSQRDSNSTESEEAEGGEETATNLKRSSSWCFESSPPAQDQEKQPLARLHRSYYNLTQLDLGAEKMAEKRISSASGGDYETELVCKNNFLLDELSAHYDRTASILNDRPMSGEREVEIPSKLSDVVDCGPAPKPPARRRKSSNSSHSETEIEDPSEVQHVQLVIRKPPARQKRQPAHNEEKAHSLTQDFSFASLMQTGKTFDQDPTMLKTSYAQSLEKCNFDCREISNPDLSRSRTMPKRRFHSQANASKKKNLVSSTPNLNAYQKEGEGDQEFEDDLFVCSATNSMHQLNVNQAPKPLGILLPAGSRSSFGKEVSFCPVVSKYSWQEQSSEECHDEAEAEGELPASEESDDELLDNCDAVVLKNTKENEIIGSFYKECEEKSGKEQTTQEKTMQEKYKAVIKELPTLINKTGEDQKEMSNEEHKRNNGGRERHTDSELTTHTTQANVNNSMEEHKRNHTHSGEVGALRQTKQQSKDEQMQSSCEEQKRIELNSLPPQQPLAVAVVKTKQETSHLRPSGEHMADGTQHENNGMEQGDNSVVITTATFSLTTNVNNETLSANKTDIKPELQNEKVQDAAETDSQAKTNQINCETKTIKPTIVIARPISIQLPILSEPPTNRAHHILYASQQMLDKFQRQQENETRQYSNKSQSVQNLSSKMSSAAKSNNATISSSSSSTTKINNNNEIMKSKFKADEKHPNSKGFLSRFANGFRFSMRKNKKSKLNKEEQQQQPQMEIKKSNAAPVKSSNKITSSSSSKSAQPDYIYIPLKGPLPEKYETGFFESHQQQKEQTNGNPTTTNGNAVTTNGSNGKLATVAKKGTKTSSKSEKVTGKPPLPPQQQQQQQQQATQKSQSANSNTPAVMGSSRFYTQELQQTADTATTPPFAAAMAPLNPRGSTEDFLNAERGALSRQRHQSFGNNEQQHNMNYHDLDGSSPSRATVSQKTEMFNNLSRNAASGAAEPKIGLIETNLDTHETVITGKTRSLMNIGPNSSSSSGHNKRHTLGGGHHHVHGGGAGDDDDDDYDDNDEVVVRPDGTVVVIKNAGTTTTTSGGQAAQIASVRRPHKSMEFLLDKENQKDVMPPENELQKSHDHNPAALSEHQLRIQASLQRLNIPDWFRQYNQKSPDGTGPGTYKPGNFTRKRTQDSGRWAGLNSKTTSLSSLGSQRSDRSPLLLSPSAHSHHGGQTAGGHGHGTVGGGHAGVVGHGGAGGGGGAFSRWSTSHLNSSQTSPSVSQRGSFSRGGPINSSFISVNSGHSVIRNSMRQPYLGWRSQEKLSQRTAHERLASSLLSQQQRTSPTSQTTPTAASRKLQPVTPEIQSSIKEVTSAIVHYVNDQTNQQRSRSTSPNSSYL</sequence>
<feature type="compositionally biased region" description="Basic residues" evidence="1">
    <location>
        <begin position="955"/>
        <end position="966"/>
    </location>
</feature>
<keyword evidence="2" id="KW-1185">Reference proteome</keyword>
<dbReference type="InterPro" id="IPR038825">
    <property type="entry name" value="Apical_junction"/>
</dbReference>
<feature type="compositionally biased region" description="Polar residues" evidence="1">
    <location>
        <begin position="1817"/>
        <end position="1829"/>
    </location>
</feature>
<feature type="compositionally biased region" description="Low complexity" evidence="1">
    <location>
        <begin position="2257"/>
        <end position="2278"/>
    </location>
</feature>
<feature type="compositionally biased region" description="Polar residues" evidence="1">
    <location>
        <begin position="816"/>
        <end position="831"/>
    </location>
</feature>
<gene>
    <name evidence="3 4 5 6" type="primary">LOC101891188</name>
</gene>
<feature type="compositionally biased region" description="Low complexity" evidence="1">
    <location>
        <begin position="1761"/>
        <end position="1793"/>
    </location>
</feature>
<feature type="compositionally biased region" description="Polar residues" evidence="1">
    <location>
        <begin position="1953"/>
        <end position="1966"/>
    </location>
</feature>
<dbReference type="RefSeq" id="XP_058988122.1">
    <property type="nucleotide sequence ID" value="XM_059132139.1"/>
</dbReference>
<feature type="compositionally biased region" description="Basic and acidic residues" evidence="1">
    <location>
        <begin position="454"/>
        <end position="465"/>
    </location>
</feature>
<feature type="compositionally biased region" description="Basic residues" evidence="1">
    <location>
        <begin position="374"/>
        <end position="384"/>
    </location>
</feature>
<feature type="compositionally biased region" description="Basic and acidic residues" evidence="1">
    <location>
        <begin position="798"/>
        <end position="815"/>
    </location>
</feature>
<proteinExistence type="predicted"/>
<feature type="compositionally biased region" description="Low complexity" evidence="1">
    <location>
        <begin position="1626"/>
        <end position="1653"/>
    </location>
</feature>
<evidence type="ECO:0000313" key="3">
    <source>
        <dbReference type="RefSeq" id="XP_058988122.1"/>
    </source>
</evidence>
<feature type="compositionally biased region" description="Polar residues" evidence="1">
    <location>
        <begin position="770"/>
        <end position="796"/>
    </location>
</feature>
<accession>A0ABM3VQP8</accession>
<name>A0ABM3VQP8_MUSDO</name>
<feature type="region of interest" description="Disordered" evidence="1">
    <location>
        <begin position="335"/>
        <end position="537"/>
    </location>
</feature>
<feature type="compositionally biased region" description="Polar residues" evidence="1">
    <location>
        <begin position="1613"/>
        <end position="1625"/>
    </location>
</feature>
<feature type="region of interest" description="Disordered" evidence="1">
    <location>
        <begin position="2302"/>
        <end position="2321"/>
    </location>
</feature>
<feature type="region of interest" description="Disordered" evidence="1">
    <location>
        <begin position="1753"/>
        <end position="1831"/>
    </location>
</feature>
<feature type="region of interest" description="Disordered" evidence="1">
    <location>
        <begin position="241"/>
        <end position="288"/>
    </location>
</feature>
<feature type="compositionally biased region" description="Basic and acidic residues" evidence="1">
    <location>
        <begin position="1381"/>
        <end position="1408"/>
    </location>
</feature>
<feature type="compositionally biased region" description="Polar residues" evidence="1">
    <location>
        <begin position="993"/>
        <end position="1007"/>
    </location>
</feature>
<feature type="region of interest" description="Disordered" evidence="1">
    <location>
        <begin position="1301"/>
        <end position="1322"/>
    </location>
</feature>